<evidence type="ECO:0000313" key="3">
    <source>
        <dbReference type="Proteomes" id="UP000225379"/>
    </source>
</evidence>
<sequence>MEPTSLTVLVVTASLLGGVAMDVGMNTLQNWYDTFYQDAFWSNRKVSPELEAQLAREEAEIDRLIRASDFVNEESAKP</sequence>
<keyword evidence="3" id="KW-1185">Reference proteome</keyword>
<gene>
    <name evidence="2" type="ORF">CRT60_19975</name>
</gene>
<dbReference type="EMBL" id="PDKW01000042">
    <property type="protein sequence ID" value="PGH55567.1"/>
    <property type="molecule type" value="Genomic_DNA"/>
</dbReference>
<dbReference type="Proteomes" id="UP000225379">
    <property type="component" value="Unassembled WGS sequence"/>
</dbReference>
<dbReference type="RefSeq" id="WP_098738282.1">
    <property type="nucleotide sequence ID" value="NZ_PDKW01000042.1"/>
</dbReference>
<proteinExistence type="predicted"/>
<comment type="caution">
    <text evidence="2">The sequence shown here is derived from an EMBL/GenBank/DDBJ whole genome shotgun (WGS) entry which is preliminary data.</text>
</comment>
<evidence type="ECO:0000256" key="1">
    <source>
        <dbReference type="SAM" id="Coils"/>
    </source>
</evidence>
<protein>
    <submittedName>
        <fullName evidence="2">Uncharacterized protein</fullName>
    </submittedName>
</protein>
<organism evidence="2 3">
    <name type="scientific">Azospirillum palustre</name>
    <dbReference type="NCBI Taxonomy" id="2044885"/>
    <lineage>
        <taxon>Bacteria</taxon>
        <taxon>Pseudomonadati</taxon>
        <taxon>Pseudomonadota</taxon>
        <taxon>Alphaproteobacteria</taxon>
        <taxon>Rhodospirillales</taxon>
        <taxon>Azospirillaceae</taxon>
        <taxon>Azospirillum</taxon>
    </lineage>
</organism>
<evidence type="ECO:0000313" key="2">
    <source>
        <dbReference type="EMBL" id="PGH55567.1"/>
    </source>
</evidence>
<dbReference type="AlphaFoldDB" id="A0A2B8BE99"/>
<feature type="coiled-coil region" evidence="1">
    <location>
        <begin position="47"/>
        <end position="74"/>
    </location>
</feature>
<reference evidence="3" key="1">
    <citation type="submission" date="2017-10" db="EMBL/GenBank/DDBJ databases">
        <authorList>
            <person name="Kravchenko I.K."/>
            <person name="Grouzdev D.S."/>
        </authorList>
    </citation>
    <scope>NUCLEOTIDE SEQUENCE [LARGE SCALE GENOMIC DNA]</scope>
    <source>
        <strain evidence="3">B2</strain>
    </source>
</reference>
<keyword evidence="1" id="KW-0175">Coiled coil</keyword>
<name>A0A2B8BE99_9PROT</name>
<accession>A0A2B8BE99</accession>